<comment type="similarity">
    <text evidence="5">Belongs to the UPF0182 family.</text>
</comment>
<dbReference type="Pfam" id="PF03699">
    <property type="entry name" value="UPF0182"/>
    <property type="match status" value="1"/>
</dbReference>
<evidence type="ECO:0000313" key="7">
    <source>
        <dbReference type="Proteomes" id="UP001526426"/>
    </source>
</evidence>
<evidence type="ECO:0000256" key="4">
    <source>
        <dbReference type="ARBA" id="ARBA00023136"/>
    </source>
</evidence>
<feature type="transmembrane region" description="Helical" evidence="5">
    <location>
        <begin position="262"/>
        <end position="282"/>
    </location>
</feature>
<dbReference type="PANTHER" id="PTHR39344:SF1">
    <property type="entry name" value="UPF0182 PROTEIN SLL1060"/>
    <property type="match status" value="1"/>
</dbReference>
<proteinExistence type="inferred from homology"/>
<keyword evidence="7" id="KW-1185">Reference proteome</keyword>
<reference evidence="6 7" key="1">
    <citation type="submission" date="2021-08" db="EMBL/GenBank/DDBJ databases">
        <title>Draft genome sequence of Spirulina subsalsa with high tolerance to salinity and hype-accumulation of phycocyanin.</title>
        <authorList>
            <person name="Pei H."/>
            <person name="Jiang L."/>
        </authorList>
    </citation>
    <scope>NUCLEOTIDE SEQUENCE [LARGE SCALE GENOMIC DNA]</scope>
    <source>
        <strain evidence="6 7">FACHB-351</strain>
    </source>
</reference>
<gene>
    <name evidence="6" type="ORF">K4A83_16130</name>
</gene>
<sequence length="928" mass="107076">MGRQKIVTKPGNSPRLNPRGRNWINLLLIGVSLVILILLFTISPLIHLLTESWWFAEVGFSQVFWLRFWGQSLSGVIVFLLCVGFWWANYRYAMFLTRYSRFQFIPPGQSPTLIHYTVNLAALVAIGVIALGVAGFNSDAWLVILKAIHSTPFNRSDPLYQQDLSFYFFQLPLYESLRNLCFSLILGALAVSTPVYVFKGSLDIGRGWQNLIIGSAKTHVMLLVAGLILLVAAGTWLDRFQILYSPNGVVFGAGYTDTHSRLLGLNIMAGLGVLLAGAIAFFAFRNGLLWISLSLGAYLLLALIFQGLIPSFEQQFSVTPNELTREKPYIEHNLDFTRHAYALDEVETIPYPVEDNLTRQDLENNEATIRNIRLWDYRPILSTYRQLQEIRLYYRFNDVDIDRYTLNGDYRQVMLSGRELAYRQVPDRAKTWVNERLKYTHGYGMVMSPVNEVTPQGLPNFLIKDIPPVSEVDIPLDQPRIYYGEETQHYIFTGMGTDEFDYPLGNDNAAYRYTGKGGVPLTSWWHRLVYALDFNNLKTLISGYFTPESRILYHREITDRVQRIAPFLTLDHDPYLVLREGRMQWVIDAYTISDRYPYSEPLYRLQRFGLNPVQRPGMMRGFNYIRNSVKVLVDAYDGTVQFFVVDQQDPVLATYRQIFPDLFLSPTEIPDDLRSHFRYPLDLFFMQAQMYLAYHMTNPEVFYNQEDLWRFPIQQYEGKEEVMQPYYLIMRLPDSDREEFLLILPFTPGNRDNMIAWMATRCDGEKYGSSVLYEFPKQELVYGPRQIEARIDQDPVISPQLTLWSQEGSRVIRGDLFIIPIEQSLLYVEPVFLRSEQGGLPELKRVIVVFGEKIVMAETLEQALDAVFGATQVSTPAPTPTDSTLDPTLARQALETYQQAQEALRNGNWAEYGRLHSELEQLLFRLNQ</sequence>
<comment type="caution">
    <text evidence="6">The sequence shown here is derived from an EMBL/GenBank/DDBJ whole genome shotgun (WGS) entry which is preliminary data.</text>
</comment>
<dbReference type="HAMAP" id="MF_01600">
    <property type="entry name" value="UPF0182"/>
    <property type="match status" value="1"/>
</dbReference>
<protein>
    <recommendedName>
        <fullName evidence="5">UPF0182 protein K4A83_16130</fullName>
    </recommendedName>
</protein>
<feature type="transmembrane region" description="Helical" evidence="5">
    <location>
        <begin position="177"/>
        <end position="198"/>
    </location>
</feature>
<feature type="transmembrane region" description="Helical" evidence="5">
    <location>
        <begin position="113"/>
        <end position="136"/>
    </location>
</feature>
<dbReference type="Proteomes" id="UP001526426">
    <property type="component" value="Unassembled WGS sequence"/>
</dbReference>
<accession>A0ABT3L8K5</accession>
<evidence type="ECO:0000256" key="5">
    <source>
        <dbReference type="HAMAP-Rule" id="MF_01600"/>
    </source>
</evidence>
<evidence type="ECO:0000256" key="3">
    <source>
        <dbReference type="ARBA" id="ARBA00022989"/>
    </source>
</evidence>
<keyword evidence="1 5" id="KW-1003">Cell membrane</keyword>
<feature type="transmembrane region" description="Helical" evidence="5">
    <location>
        <begin position="289"/>
        <end position="309"/>
    </location>
</feature>
<evidence type="ECO:0000256" key="2">
    <source>
        <dbReference type="ARBA" id="ARBA00022692"/>
    </source>
</evidence>
<dbReference type="InterPro" id="IPR005372">
    <property type="entry name" value="UPF0182"/>
</dbReference>
<keyword evidence="4 5" id="KW-0472">Membrane</keyword>
<keyword evidence="2 5" id="KW-0812">Transmembrane</keyword>
<evidence type="ECO:0000256" key="1">
    <source>
        <dbReference type="ARBA" id="ARBA00022475"/>
    </source>
</evidence>
<feature type="transmembrane region" description="Helical" evidence="5">
    <location>
        <begin position="23"/>
        <end position="48"/>
    </location>
</feature>
<dbReference type="PANTHER" id="PTHR39344">
    <property type="entry name" value="UPF0182 PROTEIN SLL1060"/>
    <property type="match status" value="1"/>
</dbReference>
<comment type="subcellular location">
    <subcellularLocation>
        <location evidence="5">Cell membrane</location>
        <topology evidence="5">Multi-pass membrane protein</topology>
    </subcellularLocation>
</comment>
<organism evidence="6 7">
    <name type="scientific">Spirulina subsalsa FACHB-351</name>
    <dbReference type="NCBI Taxonomy" id="234711"/>
    <lineage>
        <taxon>Bacteria</taxon>
        <taxon>Bacillati</taxon>
        <taxon>Cyanobacteriota</taxon>
        <taxon>Cyanophyceae</taxon>
        <taxon>Spirulinales</taxon>
        <taxon>Spirulinaceae</taxon>
        <taxon>Spirulina</taxon>
    </lineage>
</organism>
<feature type="transmembrane region" description="Helical" evidence="5">
    <location>
        <begin position="219"/>
        <end position="237"/>
    </location>
</feature>
<evidence type="ECO:0000313" key="6">
    <source>
        <dbReference type="EMBL" id="MCW6037787.1"/>
    </source>
</evidence>
<name>A0ABT3L8K5_9CYAN</name>
<keyword evidence="3 5" id="KW-1133">Transmembrane helix</keyword>
<dbReference type="EMBL" id="JAIHOM010000089">
    <property type="protein sequence ID" value="MCW6037787.1"/>
    <property type="molecule type" value="Genomic_DNA"/>
</dbReference>
<feature type="transmembrane region" description="Helical" evidence="5">
    <location>
        <begin position="68"/>
        <end position="92"/>
    </location>
</feature>